<gene>
    <name evidence="1" type="ORF">ETD86_35205</name>
</gene>
<evidence type="ECO:0000313" key="1">
    <source>
        <dbReference type="EMBL" id="TMR11604.1"/>
    </source>
</evidence>
<dbReference type="AlphaFoldDB" id="A0A5S4F653"/>
<reference evidence="1 2" key="1">
    <citation type="submission" date="2019-05" db="EMBL/GenBank/DDBJ databases">
        <title>Draft genome sequence of Nonomuraea turkmeniaca DSM 43926.</title>
        <authorList>
            <person name="Saricaoglu S."/>
            <person name="Isik K."/>
        </authorList>
    </citation>
    <scope>NUCLEOTIDE SEQUENCE [LARGE SCALE GENOMIC DNA]</scope>
    <source>
        <strain evidence="1 2">DSM 43926</strain>
    </source>
</reference>
<accession>A0A5S4F653</accession>
<dbReference type="EMBL" id="VCKY01000152">
    <property type="protein sequence ID" value="TMR11604.1"/>
    <property type="molecule type" value="Genomic_DNA"/>
</dbReference>
<proteinExistence type="predicted"/>
<name>A0A5S4F653_9ACTN</name>
<evidence type="ECO:0000313" key="2">
    <source>
        <dbReference type="Proteomes" id="UP000309128"/>
    </source>
</evidence>
<evidence type="ECO:0008006" key="3">
    <source>
        <dbReference type="Google" id="ProtNLM"/>
    </source>
</evidence>
<comment type="caution">
    <text evidence="1">The sequence shown here is derived from an EMBL/GenBank/DDBJ whole genome shotgun (WGS) entry which is preliminary data.</text>
</comment>
<dbReference type="RefSeq" id="WP_138670958.1">
    <property type="nucleotide sequence ID" value="NZ_VCKY01000152.1"/>
</dbReference>
<organism evidence="1 2">
    <name type="scientific">Nonomuraea turkmeniaca</name>
    <dbReference type="NCBI Taxonomy" id="103838"/>
    <lineage>
        <taxon>Bacteria</taxon>
        <taxon>Bacillati</taxon>
        <taxon>Actinomycetota</taxon>
        <taxon>Actinomycetes</taxon>
        <taxon>Streptosporangiales</taxon>
        <taxon>Streptosporangiaceae</taxon>
        <taxon>Nonomuraea</taxon>
    </lineage>
</organism>
<keyword evidence="2" id="KW-1185">Reference proteome</keyword>
<dbReference type="OrthoDB" id="3537455at2"/>
<protein>
    <recommendedName>
        <fullName evidence="3">SH3 domain-containing protein</fullName>
    </recommendedName>
</protein>
<sequence length="96" mass="10210">MHLGGAALAGLLAIVSMDARPQHDFAAHGVVIWSEPRPGSALAGLGYPGEGFESDRSEEREHFSCGPFDSTLWHHGHNATTGIIGWVPACHLLDPD</sequence>
<dbReference type="Proteomes" id="UP000309128">
    <property type="component" value="Unassembled WGS sequence"/>
</dbReference>